<keyword evidence="3" id="KW-1185">Reference proteome</keyword>
<accession>A0AAV0IYU4</accession>
<feature type="non-terminal residue" evidence="2">
    <location>
        <position position="1"/>
    </location>
</feature>
<evidence type="ECO:0000256" key="1">
    <source>
        <dbReference type="SAM" id="MobiDB-lite"/>
    </source>
</evidence>
<evidence type="ECO:0000313" key="3">
    <source>
        <dbReference type="Proteomes" id="UP001154282"/>
    </source>
</evidence>
<comment type="caution">
    <text evidence="2">The sequence shown here is derived from an EMBL/GenBank/DDBJ whole genome shotgun (WGS) entry which is preliminary data.</text>
</comment>
<evidence type="ECO:0000313" key="2">
    <source>
        <dbReference type="EMBL" id="CAI0402310.1"/>
    </source>
</evidence>
<dbReference type="AlphaFoldDB" id="A0AAV0IYU4"/>
<feature type="region of interest" description="Disordered" evidence="1">
    <location>
        <begin position="45"/>
        <end position="100"/>
    </location>
</feature>
<dbReference type="EMBL" id="CAMGYJ010000004">
    <property type="protein sequence ID" value="CAI0402310.1"/>
    <property type="molecule type" value="Genomic_DNA"/>
</dbReference>
<proteinExistence type="predicted"/>
<protein>
    <submittedName>
        <fullName evidence="2">Uncharacterized protein</fullName>
    </submittedName>
</protein>
<name>A0AAV0IYU4_9ROSI</name>
<sequence length="100" mass="11622">PNRPPSTSRSLFSSLSFRNDKWSKSKNTDLFLFFYPSIFLPYLPSSPSDETRAKPQESDDKQRPLEDHRKRMIQKVFTSAGEDGWRRRPDSLATGRSRSV</sequence>
<dbReference type="Proteomes" id="UP001154282">
    <property type="component" value="Unassembled WGS sequence"/>
</dbReference>
<gene>
    <name evidence="2" type="ORF">LITE_LOCUS11538</name>
</gene>
<feature type="compositionally biased region" description="Basic and acidic residues" evidence="1">
    <location>
        <begin position="49"/>
        <end position="69"/>
    </location>
</feature>
<organism evidence="2 3">
    <name type="scientific">Linum tenue</name>
    <dbReference type="NCBI Taxonomy" id="586396"/>
    <lineage>
        <taxon>Eukaryota</taxon>
        <taxon>Viridiplantae</taxon>
        <taxon>Streptophyta</taxon>
        <taxon>Embryophyta</taxon>
        <taxon>Tracheophyta</taxon>
        <taxon>Spermatophyta</taxon>
        <taxon>Magnoliopsida</taxon>
        <taxon>eudicotyledons</taxon>
        <taxon>Gunneridae</taxon>
        <taxon>Pentapetalae</taxon>
        <taxon>rosids</taxon>
        <taxon>fabids</taxon>
        <taxon>Malpighiales</taxon>
        <taxon>Linaceae</taxon>
        <taxon>Linum</taxon>
    </lineage>
</organism>
<reference evidence="2" key="1">
    <citation type="submission" date="2022-08" db="EMBL/GenBank/DDBJ databases">
        <authorList>
            <person name="Gutierrez-Valencia J."/>
        </authorList>
    </citation>
    <scope>NUCLEOTIDE SEQUENCE</scope>
</reference>